<organism evidence="3">
    <name type="scientific">Cuerna arida</name>
    <dbReference type="NCBI Taxonomy" id="1464854"/>
    <lineage>
        <taxon>Eukaryota</taxon>
        <taxon>Metazoa</taxon>
        <taxon>Ecdysozoa</taxon>
        <taxon>Arthropoda</taxon>
        <taxon>Hexapoda</taxon>
        <taxon>Insecta</taxon>
        <taxon>Pterygota</taxon>
        <taxon>Neoptera</taxon>
        <taxon>Paraneoptera</taxon>
        <taxon>Hemiptera</taxon>
        <taxon>Auchenorrhyncha</taxon>
        <taxon>Membracoidea</taxon>
        <taxon>Cicadellidae</taxon>
        <taxon>Cicadellinae</taxon>
        <taxon>Proconiini</taxon>
        <taxon>Cuerna</taxon>
    </lineage>
</organism>
<dbReference type="AlphaFoldDB" id="A0A1B6H3J1"/>
<proteinExistence type="predicted"/>
<feature type="region of interest" description="Disordered" evidence="1">
    <location>
        <begin position="53"/>
        <end position="111"/>
    </location>
</feature>
<reference evidence="3" key="1">
    <citation type="submission" date="2015-11" db="EMBL/GenBank/DDBJ databases">
        <title>De novo transcriptome assembly of four potential Pierce s Disease insect vectors from Arizona vineyards.</title>
        <authorList>
            <person name="Tassone E.E."/>
        </authorList>
    </citation>
    <scope>NUCLEOTIDE SEQUENCE</scope>
</reference>
<evidence type="ECO:0000313" key="3">
    <source>
        <dbReference type="EMBL" id="JAS69255.1"/>
    </source>
</evidence>
<name>A0A1B6H3J1_9HEMI</name>
<accession>A0A1B6H3J1</accession>
<evidence type="ECO:0000256" key="1">
    <source>
        <dbReference type="SAM" id="MobiDB-lite"/>
    </source>
</evidence>
<keyword evidence="2" id="KW-0732">Signal</keyword>
<gene>
    <name evidence="3" type="ORF">g.4975</name>
</gene>
<dbReference type="EMBL" id="GECZ01000514">
    <property type="protein sequence ID" value="JAS69255.1"/>
    <property type="molecule type" value="Transcribed_RNA"/>
</dbReference>
<protein>
    <submittedName>
        <fullName evidence="3">Uncharacterized protein</fullName>
    </submittedName>
</protein>
<feature type="chain" id="PRO_5008584021" evidence="2">
    <location>
        <begin position="17"/>
        <end position="159"/>
    </location>
</feature>
<sequence>MLNIVVFIVFCLGVKSNPIVRSNANQIESNDITGENMELLPKNNEYVYVEDEGNRSDMEEMNSEVEANSNEEKDSDEEVEVGNRNVDVGSEDNKYEGVFGGLPEENGHSKREKRFEADALDLTNLLGNYDDKAAKYEGVFGGYPQDIGQGKRVKRNLYF</sequence>
<feature type="signal peptide" evidence="2">
    <location>
        <begin position="1"/>
        <end position="16"/>
    </location>
</feature>
<evidence type="ECO:0000256" key="2">
    <source>
        <dbReference type="SAM" id="SignalP"/>
    </source>
</evidence>